<gene>
    <name evidence="1" type="ORF">BOVATA_032900</name>
</gene>
<evidence type="ECO:0000313" key="2">
    <source>
        <dbReference type="Proteomes" id="UP000236319"/>
    </source>
</evidence>
<dbReference type="RefSeq" id="XP_028868040.1">
    <property type="nucleotide sequence ID" value="XM_029012207.1"/>
</dbReference>
<dbReference type="EMBL" id="BDSA01000003">
    <property type="protein sequence ID" value="GBE61797.1"/>
    <property type="molecule type" value="Genomic_DNA"/>
</dbReference>
<dbReference type="OrthoDB" id="365894at2759"/>
<dbReference type="Proteomes" id="UP000236319">
    <property type="component" value="Unassembled WGS sequence"/>
</dbReference>
<sequence>MYRCVRSYRHKSAAIVGVVRELAVAGTSELHCPAQLTVRVHKAVLRDSVSANGLSTGDGEDDGSSEGTGSSDCSEFFHNKCMNMPSCSISVSECQAASGSKSGAHKVALSYSCEPATTDGSHDFICCRVPGGSSEGGSSHANIGSGQFQRVLRRCLESEHCKYVTCEDAALHDDEYTGGRPAGRCALLKPESFSLPGFAVYPNYAGLCSRPSYVKTRDFYEVAKTARSHIHSSFTIAYKPTSQFGIDSRYSGWVCRGIPTIVPMAGHVVAVPAARGRGHPRSPAEPGRSMVV</sequence>
<comment type="caution">
    <text evidence="1">The sequence shown here is derived from an EMBL/GenBank/DDBJ whole genome shotgun (WGS) entry which is preliminary data.</text>
</comment>
<evidence type="ECO:0000313" key="1">
    <source>
        <dbReference type="EMBL" id="GBE61797.1"/>
    </source>
</evidence>
<organism evidence="1 2">
    <name type="scientific">Babesia ovata</name>
    <dbReference type="NCBI Taxonomy" id="189622"/>
    <lineage>
        <taxon>Eukaryota</taxon>
        <taxon>Sar</taxon>
        <taxon>Alveolata</taxon>
        <taxon>Apicomplexa</taxon>
        <taxon>Aconoidasida</taxon>
        <taxon>Piroplasmida</taxon>
        <taxon>Babesiidae</taxon>
        <taxon>Babesia</taxon>
    </lineage>
</organism>
<proteinExistence type="predicted"/>
<dbReference type="VEuPathDB" id="PiroplasmaDB:BOVATA_032900"/>
<reference evidence="1 2" key="1">
    <citation type="journal article" date="2017" name="BMC Genomics">
        <title>Whole-genome assembly of Babesia ovata and comparative genomics between closely related pathogens.</title>
        <authorList>
            <person name="Yamagishi J."/>
            <person name="Asada M."/>
            <person name="Hakimi H."/>
            <person name="Tanaka T.Q."/>
            <person name="Sugimoto C."/>
            <person name="Kawazu S."/>
        </authorList>
    </citation>
    <scope>NUCLEOTIDE SEQUENCE [LARGE SCALE GENOMIC DNA]</scope>
    <source>
        <strain evidence="1 2">Miyake</strain>
    </source>
</reference>
<dbReference type="AlphaFoldDB" id="A0A2H6KFN4"/>
<accession>A0A2H6KFN4</accession>
<protein>
    <submittedName>
        <fullName evidence="1">Protocadherin Fat, putative</fullName>
    </submittedName>
</protein>
<name>A0A2H6KFN4_9APIC</name>
<keyword evidence="2" id="KW-1185">Reference proteome</keyword>
<dbReference type="GeneID" id="39875567"/>